<dbReference type="AlphaFoldDB" id="W6MXH7"/>
<comment type="catalytic activity">
    <reaction evidence="12">
        <text>2,5-diamino-6-(1-D-ribitylamino)pyrimidin-4(3H)-one 5'-phosphate + NADP(+) = 2,5-diamino-6-(1-D-ribosylamino)pyrimidin-4(3H)-one 5'-phosphate + NADPH + H(+)</text>
        <dbReference type="Rhea" id="RHEA:27278"/>
        <dbReference type="ChEBI" id="CHEBI:15378"/>
        <dbReference type="ChEBI" id="CHEBI:57783"/>
        <dbReference type="ChEBI" id="CHEBI:58349"/>
        <dbReference type="ChEBI" id="CHEBI:58890"/>
        <dbReference type="ChEBI" id="CHEBI:59545"/>
        <dbReference type="EC" id="1.1.1.302"/>
    </reaction>
</comment>
<dbReference type="GO" id="GO:0009231">
    <property type="term" value="P:riboflavin biosynthetic process"/>
    <property type="evidence" value="ECO:0007669"/>
    <property type="project" value="UniProtKB-KW"/>
</dbReference>
<proteinExistence type="inferred from homology"/>
<dbReference type="SUPFAM" id="SSF53597">
    <property type="entry name" value="Dihydrofolate reductase-like"/>
    <property type="match status" value="1"/>
</dbReference>
<keyword evidence="7" id="KW-0521">NADP</keyword>
<evidence type="ECO:0000256" key="10">
    <source>
        <dbReference type="ARBA" id="ARBA00031630"/>
    </source>
</evidence>
<dbReference type="Gene3D" id="3.40.430.10">
    <property type="entry name" value="Dihydrofolate Reductase, subunit A"/>
    <property type="match status" value="1"/>
</dbReference>
<dbReference type="EMBL" id="HG793130">
    <property type="protein sequence ID" value="CDK28910.1"/>
    <property type="molecule type" value="Genomic_DNA"/>
</dbReference>
<name>W6MXH7_9ASCO</name>
<feature type="domain" description="Bacterial bifunctional deaminase-reductase C-terminal" evidence="13">
    <location>
        <begin position="27"/>
        <end position="231"/>
    </location>
</feature>
<evidence type="ECO:0000256" key="8">
    <source>
        <dbReference type="ARBA" id="ARBA00023002"/>
    </source>
</evidence>
<dbReference type="InterPro" id="IPR024072">
    <property type="entry name" value="DHFR-like_dom_sf"/>
</dbReference>
<gene>
    <name evidence="14" type="ORF">KUCA_T00004895001</name>
</gene>
<keyword evidence="8" id="KW-0560">Oxidoreductase</keyword>
<comment type="similarity">
    <text evidence="3">Belongs to the HTP reductase family.</text>
</comment>
<keyword evidence="6" id="KW-0686">Riboflavin biosynthesis</keyword>
<dbReference type="InterPro" id="IPR050765">
    <property type="entry name" value="Riboflavin_Biosynth_HTPR"/>
</dbReference>
<reference evidence="14" key="2">
    <citation type="submission" date="2014-02" db="EMBL/GenBank/DDBJ databases">
        <title>Complete DNA sequence of /Kuraishia capsulata/ illustrates novel genomic features among budding yeasts (/Saccharomycotina/).</title>
        <authorList>
            <person name="Morales L."/>
            <person name="Noel B."/>
            <person name="Porcel B."/>
            <person name="Marcet-Houben M."/>
            <person name="Hullo M-F."/>
            <person name="Sacerdot C."/>
            <person name="Tekaia F."/>
            <person name="Leh-Louis V."/>
            <person name="Despons L."/>
            <person name="Khanna V."/>
            <person name="Aury J-M."/>
            <person name="Barbe V."/>
            <person name="Couloux A."/>
            <person name="Labadie K."/>
            <person name="Pelletier E."/>
            <person name="Souciet J-L."/>
            <person name="Boekhout T."/>
            <person name="Gabaldon T."/>
            <person name="Wincker P."/>
            <person name="Dujon B."/>
        </authorList>
    </citation>
    <scope>NUCLEOTIDE SEQUENCE</scope>
    <source>
        <strain evidence="14">CBS 1993</strain>
    </source>
</reference>
<evidence type="ECO:0000256" key="1">
    <source>
        <dbReference type="ARBA" id="ARBA00003555"/>
    </source>
</evidence>
<organism evidence="14 15">
    <name type="scientific">Kuraishia capsulata CBS 1993</name>
    <dbReference type="NCBI Taxonomy" id="1382522"/>
    <lineage>
        <taxon>Eukaryota</taxon>
        <taxon>Fungi</taxon>
        <taxon>Dikarya</taxon>
        <taxon>Ascomycota</taxon>
        <taxon>Saccharomycotina</taxon>
        <taxon>Pichiomycetes</taxon>
        <taxon>Pichiales</taxon>
        <taxon>Pichiaceae</taxon>
        <taxon>Kuraishia</taxon>
    </lineage>
</organism>
<protein>
    <recommendedName>
        <fullName evidence="5">2,5-diamino-6-ribosylamino-4(3H)-pyrimidinone 5'-phosphate reductase</fullName>
        <ecNumber evidence="4">1.1.1.302</ecNumber>
    </recommendedName>
    <alternativeName>
        <fullName evidence="10">2,5-diamino-6-(5-phospho-D-ribosylamino)pyrimidin-4(3H)-one reductase</fullName>
    </alternativeName>
    <alternativeName>
        <fullName evidence="9">2,5-diamino-6-ribitylamino-4(3H)-pyrimidinone 5'-phosphate synthase</fullName>
    </alternativeName>
</protein>
<comment type="catalytic activity">
    <reaction evidence="11">
        <text>2,5-diamino-6-(1-D-ribitylamino)pyrimidin-4(3H)-one 5'-phosphate + NAD(+) = 2,5-diamino-6-(1-D-ribosylamino)pyrimidin-4(3H)-one 5'-phosphate + NADH + H(+)</text>
        <dbReference type="Rhea" id="RHEA:27274"/>
        <dbReference type="ChEBI" id="CHEBI:15378"/>
        <dbReference type="ChEBI" id="CHEBI:57540"/>
        <dbReference type="ChEBI" id="CHEBI:57945"/>
        <dbReference type="ChEBI" id="CHEBI:58890"/>
        <dbReference type="ChEBI" id="CHEBI:59545"/>
        <dbReference type="EC" id="1.1.1.302"/>
    </reaction>
</comment>
<evidence type="ECO:0000256" key="4">
    <source>
        <dbReference type="ARBA" id="ARBA00012851"/>
    </source>
</evidence>
<dbReference type="EC" id="1.1.1.302" evidence="4"/>
<dbReference type="InterPro" id="IPR002734">
    <property type="entry name" value="RibDG_C"/>
</dbReference>
<dbReference type="Pfam" id="PF01872">
    <property type="entry name" value="RibD_C"/>
    <property type="match status" value="1"/>
</dbReference>
<dbReference type="RefSeq" id="XP_022460899.1">
    <property type="nucleotide sequence ID" value="XM_022606026.1"/>
</dbReference>
<evidence type="ECO:0000256" key="11">
    <source>
        <dbReference type="ARBA" id="ARBA00047550"/>
    </source>
</evidence>
<dbReference type="GO" id="GO:0008703">
    <property type="term" value="F:5-amino-6-(5-phosphoribosylamino)uracil reductase activity"/>
    <property type="evidence" value="ECO:0007669"/>
    <property type="project" value="EnsemblFungi"/>
</dbReference>
<evidence type="ECO:0000256" key="9">
    <source>
        <dbReference type="ARBA" id="ARBA00030073"/>
    </source>
</evidence>
<keyword evidence="15" id="KW-1185">Reference proteome</keyword>
<evidence type="ECO:0000313" key="15">
    <source>
        <dbReference type="Proteomes" id="UP000019384"/>
    </source>
</evidence>
<evidence type="ECO:0000256" key="6">
    <source>
        <dbReference type="ARBA" id="ARBA00022619"/>
    </source>
</evidence>
<evidence type="ECO:0000259" key="13">
    <source>
        <dbReference type="Pfam" id="PF01872"/>
    </source>
</evidence>
<sequence>MTSLVPPESIKPFLDSYLPQPKPNGLPFVTLTYAQSLDSRISVAKGKQTVISHLETKSMTHYIRHFHEAILVGIGTVLADDPKLDCRYFEKASKKHPIRPIILDPDFKMRSLYNSSTMKKVNAQKPIIFIGDHVVIDEVIELAVVPLPLVNGQMRWMDILKALQGMRIKSVMVEGGAKVINDLLVYEYEGKHVVDSLIVTIGSTFLGSQGVEVSPSRGLELKDVSWWTGERDGVMAARIG</sequence>
<evidence type="ECO:0000256" key="7">
    <source>
        <dbReference type="ARBA" id="ARBA00022857"/>
    </source>
</evidence>
<comment type="pathway">
    <text evidence="2">Cofactor biosynthesis; riboflavin biosynthesis.</text>
</comment>
<evidence type="ECO:0000256" key="2">
    <source>
        <dbReference type="ARBA" id="ARBA00005104"/>
    </source>
</evidence>
<dbReference type="OrthoDB" id="5432at2759"/>
<dbReference type="HOGENOM" id="CLU_036590_5_0_1"/>
<dbReference type="PANTHER" id="PTHR38011:SF7">
    <property type="entry name" value="2,5-DIAMINO-6-RIBOSYLAMINO-4(3H)-PYRIMIDINONE 5'-PHOSPHATE REDUCTASE"/>
    <property type="match status" value="1"/>
</dbReference>
<comment type="function">
    <text evidence="1">Catalyzes an early step in riboflavin biosynthesis, the NADPH-dependent reduction of the ribose side chain of 2,5-diamino-6-ribosylamino-4(3H)-pyrimidinone 5'-phosphate, yielding 2,5-diamino-6-ribitylamino-4(3H)-pyrimidinone 5'-phosphate.</text>
</comment>
<dbReference type="PANTHER" id="PTHR38011">
    <property type="entry name" value="DIHYDROFOLATE REDUCTASE FAMILY PROTEIN (AFU_ORTHOLOGUE AFUA_8G06820)"/>
    <property type="match status" value="1"/>
</dbReference>
<accession>W6MXH7</accession>
<evidence type="ECO:0000256" key="3">
    <source>
        <dbReference type="ARBA" id="ARBA00009723"/>
    </source>
</evidence>
<evidence type="ECO:0000256" key="5">
    <source>
        <dbReference type="ARBA" id="ARBA00015035"/>
    </source>
</evidence>
<evidence type="ECO:0000313" key="14">
    <source>
        <dbReference type="EMBL" id="CDK28910.1"/>
    </source>
</evidence>
<dbReference type="GeneID" id="34522287"/>
<reference evidence="14" key="1">
    <citation type="submission" date="2013-12" db="EMBL/GenBank/DDBJ databases">
        <authorList>
            <person name="Genoscope - CEA"/>
        </authorList>
    </citation>
    <scope>NUCLEOTIDE SEQUENCE</scope>
    <source>
        <strain evidence="14">CBS 1993</strain>
    </source>
</reference>
<dbReference type="STRING" id="1382522.W6MXH7"/>
<dbReference type="Proteomes" id="UP000019384">
    <property type="component" value="Unassembled WGS sequence"/>
</dbReference>
<evidence type="ECO:0000256" key="12">
    <source>
        <dbReference type="ARBA" id="ARBA00049020"/>
    </source>
</evidence>